<evidence type="ECO:0000313" key="2">
    <source>
        <dbReference type="Proteomes" id="UP001204772"/>
    </source>
</evidence>
<comment type="caution">
    <text evidence="1">The sequence shown here is derived from an EMBL/GenBank/DDBJ whole genome shotgun (WGS) entry which is preliminary data.</text>
</comment>
<organism evidence="1 2">
    <name type="scientific">Runella salmonicolor</name>
    <dbReference type="NCBI Taxonomy" id="2950278"/>
    <lineage>
        <taxon>Bacteria</taxon>
        <taxon>Pseudomonadati</taxon>
        <taxon>Bacteroidota</taxon>
        <taxon>Cytophagia</taxon>
        <taxon>Cytophagales</taxon>
        <taxon>Spirosomataceae</taxon>
        <taxon>Runella</taxon>
    </lineage>
</organism>
<gene>
    <name evidence="1" type="ORF">NCI00_28220</name>
</gene>
<protein>
    <recommendedName>
        <fullName evidence="3">Chitosanase of glycosyl hydrolase group 75</fullName>
    </recommendedName>
</protein>
<dbReference type="RefSeq" id="WP_253533185.1">
    <property type="nucleotide sequence ID" value="NZ_JAMZEL010000023.1"/>
</dbReference>
<name>A0ABT1FX59_9BACT</name>
<evidence type="ECO:0000313" key="1">
    <source>
        <dbReference type="EMBL" id="MCP1386361.1"/>
    </source>
</evidence>
<keyword evidence="2" id="KW-1185">Reference proteome</keyword>
<reference evidence="1 2" key="1">
    <citation type="submission" date="2022-06" db="EMBL/GenBank/DDBJ databases">
        <title>Runella sp. S5 genome sequencing.</title>
        <authorList>
            <person name="Park S."/>
        </authorList>
    </citation>
    <scope>NUCLEOTIDE SEQUENCE [LARGE SCALE GENOMIC DNA]</scope>
    <source>
        <strain evidence="1 2">S5</strain>
    </source>
</reference>
<dbReference type="EMBL" id="JAMZEL010000023">
    <property type="protein sequence ID" value="MCP1386361.1"/>
    <property type="molecule type" value="Genomic_DNA"/>
</dbReference>
<sequence length="259" mass="28019">MSNLIRQQTFKRLSTVGTTHIWQLKAALDASAFFYESALSVDADGAPKAYGPRGLPGTLDNLGNAGHPGNWWGIVTDKQGNPIQQNGIPPQQPYRDYYISPTSLINLGYVETDVRRYADATVIPYLALPPAYFRVTGLKIGDLALVINGINGRYTFTIFADSKNKPTLGEVSICSAVALGAPADPRHGGLNKGIITLVFPGSGIGQGCIPDAQAINVAGRGHLKHFSNFRDKENKLLTAFPEYPLFAKALTDAGYIRRE</sequence>
<accession>A0ABT1FX59</accession>
<proteinExistence type="predicted"/>
<evidence type="ECO:0008006" key="3">
    <source>
        <dbReference type="Google" id="ProtNLM"/>
    </source>
</evidence>
<dbReference type="Proteomes" id="UP001204772">
    <property type="component" value="Unassembled WGS sequence"/>
</dbReference>